<dbReference type="PROSITE" id="PS51194">
    <property type="entry name" value="HELICASE_CTER"/>
    <property type="match status" value="1"/>
</dbReference>
<dbReference type="Pfam" id="PF21280">
    <property type="entry name" value="Helicase_dom4_arc"/>
    <property type="match status" value="1"/>
</dbReference>
<dbReference type="InterPro" id="IPR001650">
    <property type="entry name" value="Helicase_C-like"/>
</dbReference>
<reference evidence="10 11" key="1">
    <citation type="journal article" date="2020" name="Nature">
        <title>Bacterial chemolithoautotrophy via manganese oxidation.</title>
        <authorList>
            <person name="Yu H."/>
            <person name="Leadbetter J.R."/>
        </authorList>
    </citation>
    <scope>NUCLEOTIDE SEQUENCE [LARGE SCALE GENOMIC DNA]</scope>
    <source>
        <strain evidence="10 11">Mn-1</strain>
    </source>
</reference>
<organism evidence="10 11">
    <name type="scientific">Candidatus Manganitrophus noduliformans</name>
    <dbReference type="NCBI Taxonomy" id="2606439"/>
    <lineage>
        <taxon>Bacteria</taxon>
        <taxon>Pseudomonadati</taxon>
        <taxon>Nitrospirota</taxon>
        <taxon>Nitrospiria</taxon>
        <taxon>Candidatus Troglogloeales</taxon>
        <taxon>Candidatus Manganitrophaceae</taxon>
        <taxon>Candidatus Manganitrophus</taxon>
    </lineage>
</organism>
<dbReference type="Pfam" id="PF00271">
    <property type="entry name" value="Helicase_C"/>
    <property type="match status" value="1"/>
</dbReference>
<dbReference type="InterPro" id="IPR001867">
    <property type="entry name" value="OmpR/PhoB-type_DNA-bd"/>
</dbReference>
<feature type="domain" description="Helicase C-terminal" evidence="8">
    <location>
        <begin position="308"/>
        <end position="470"/>
    </location>
</feature>
<feature type="DNA-binding region" description="OmpR/PhoB-type" evidence="6">
    <location>
        <begin position="788"/>
        <end position="905"/>
    </location>
</feature>
<dbReference type="Gene3D" id="3.40.50.300">
    <property type="entry name" value="P-loop containing nucleotide triphosphate hydrolases"/>
    <property type="match status" value="2"/>
</dbReference>
<dbReference type="SUPFAM" id="SSF158702">
    <property type="entry name" value="Sec63 N-terminal domain-like"/>
    <property type="match status" value="1"/>
</dbReference>
<dbReference type="InterPro" id="IPR050474">
    <property type="entry name" value="Hel308_SKI2-like"/>
</dbReference>
<evidence type="ECO:0000256" key="2">
    <source>
        <dbReference type="ARBA" id="ARBA00022801"/>
    </source>
</evidence>
<accession>A0A7X6DR94</accession>
<dbReference type="GO" id="GO:0004386">
    <property type="term" value="F:helicase activity"/>
    <property type="evidence" value="ECO:0007669"/>
    <property type="project" value="UniProtKB-KW"/>
</dbReference>
<evidence type="ECO:0000259" key="7">
    <source>
        <dbReference type="PROSITE" id="PS51192"/>
    </source>
</evidence>
<evidence type="ECO:0000256" key="3">
    <source>
        <dbReference type="ARBA" id="ARBA00022806"/>
    </source>
</evidence>
<evidence type="ECO:0000256" key="4">
    <source>
        <dbReference type="ARBA" id="ARBA00022840"/>
    </source>
</evidence>
<evidence type="ECO:0000313" key="10">
    <source>
        <dbReference type="EMBL" id="NKE71952.1"/>
    </source>
</evidence>
<dbReference type="PROSITE" id="PS51755">
    <property type="entry name" value="OMPR_PHOB"/>
    <property type="match status" value="1"/>
</dbReference>
<dbReference type="GO" id="GO:0006355">
    <property type="term" value="P:regulation of DNA-templated transcription"/>
    <property type="evidence" value="ECO:0007669"/>
    <property type="project" value="InterPro"/>
</dbReference>
<evidence type="ECO:0000256" key="6">
    <source>
        <dbReference type="PROSITE-ProRule" id="PRU01091"/>
    </source>
</evidence>
<dbReference type="SMART" id="SM00490">
    <property type="entry name" value="HELICc"/>
    <property type="match status" value="1"/>
</dbReference>
<dbReference type="InterPro" id="IPR048772">
    <property type="entry name" value="Hel308-like_dom4"/>
</dbReference>
<feature type="domain" description="OmpR/PhoB-type" evidence="9">
    <location>
        <begin position="788"/>
        <end position="905"/>
    </location>
</feature>
<dbReference type="AlphaFoldDB" id="A0A7X6DR94"/>
<evidence type="ECO:0000256" key="1">
    <source>
        <dbReference type="ARBA" id="ARBA00022741"/>
    </source>
</evidence>
<name>A0A7X6DR94_9BACT</name>
<keyword evidence="1" id="KW-0547">Nucleotide-binding</keyword>
<protein>
    <submittedName>
        <fullName evidence="10">DEAD/DEAH box helicase</fullName>
    </submittedName>
</protein>
<evidence type="ECO:0000259" key="9">
    <source>
        <dbReference type="PROSITE" id="PS51755"/>
    </source>
</evidence>
<dbReference type="GO" id="GO:0000160">
    <property type="term" value="P:phosphorelay signal transduction system"/>
    <property type="evidence" value="ECO:0007669"/>
    <property type="project" value="InterPro"/>
</dbReference>
<dbReference type="Gene3D" id="1.10.10.10">
    <property type="entry name" value="Winged helix-like DNA-binding domain superfamily/Winged helix DNA-binding domain"/>
    <property type="match status" value="1"/>
</dbReference>
<dbReference type="SMART" id="SM00487">
    <property type="entry name" value="DEXDc"/>
    <property type="match status" value="1"/>
</dbReference>
<feature type="domain" description="Helicase ATP-binding" evidence="7">
    <location>
        <begin position="59"/>
        <end position="228"/>
    </location>
</feature>
<dbReference type="EMBL" id="VTOW01000002">
    <property type="protein sequence ID" value="NKE71952.1"/>
    <property type="molecule type" value="Genomic_DNA"/>
</dbReference>
<keyword evidence="2" id="KW-0378">Hydrolase</keyword>
<dbReference type="SUPFAM" id="SSF52540">
    <property type="entry name" value="P-loop containing nucleoside triphosphate hydrolases"/>
    <property type="match status" value="1"/>
</dbReference>
<dbReference type="GO" id="GO:0003677">
    <property type="term" value="F:DNA binding"/>
    <property type="evidence" value="ECO:0007669"/>
    <property type="project" value="UniProtKB-UniRule"/>
</dbReference>
<dbReference type="InterPro" id="IPR027417">
    <property type="entry name" value="P-loop_NTPase"/>
</dbReference>
<evidence type="ECO:0000256" key="5">
    <source>
        <dbReference type="ARBA" id="ARBA00023125"/>
    </source>
</evidence>
<keyword evidence="11" id="KW-1185">Reference proteome</keyword>
<dbReference type="GO" id="GO:0005524">
    <property type="term" value="F:ATP binding"/>
    <property type="evidence" value="ECO:0007669"/>
    <property type="project" value="UniProtKB-KW"/>
</dbReference>
<dbReference type="Proteomes" id="UP000534783">
    <property type="component" value="Unassembled WGS sequence"/>
</dbReference>
<proteinExistence type="predicted"/>
<dbReference type="InterPro" id="IPR016032">
    <property type="entry name" value="Sig_transdc_resp-reg_C-effctor"/>
</dbReference>
<keyword evidence="3 10" id="KW-0347">Helicase</keyword>
<gene>
    <name evidence="10" type="ORF">MNODULE_14480</name>
</gene>
<dbReference type="SUPFAM" id="SSF46894">
    <property type="entry name" value="C-terminal effector domain of the bipartite response regulators"/>
    <property type="match status" value="1"/>
</dbReference>
<dbReference type="InterPro" id="IPR036388">
    <property type="entry name" value="WH-like_DNA-bd_sf"/>
</dbReference>
<keyword evidence="4" id="KW-0067">ATP-binding</keyword>
<comment type="caution">
    <text evidence="10">The sequence shown here is derived from an EMBL/GenBank/DDBJ whole genome shotgun (WGS) entry which is preliminary data.</text>
</comment>
<dbReference type="Gene3D" id="1.10.3380.30">
    <property type="match status" value="1"/>
</dbReference>
<dbReference type="InterPro" id="IPR011545">
    <property type="entry name" value="DEAD/DEAH_box_helicase_dom"/>
</dbReference>
<sequence length="919" mass="103715">MKTPRSISLISSCKNHHTREDRMKMRFLEKVGIDTDVIPIWEKRYGPELLPVQEKAIQQTSLLQGGNLVVFAPTTSGKTFIAEILAIFAIRKGKRVFYLVPTKSLAEEKFAQFREAYRSLGIVTAISTRDHREWDAAILSKGFDIAIVVYEKLQSLLVTRPCLLEEVGVVILDELQMIADEERGPTIELLLTKLLHARVRPQFLGLSAVLGEGEALARWLQADLLIEEKRPVELRKGIFCRGIFSYREHNSGKEGEELWKEMRGEEEIDLMVPLASFLGGEREESTLLFLKDKPTVESAAVKIGEQVGLAPAEEAVEELLALEETTARDFLIRLLRKGIGIHHADLPLEQRQVIERHFRMGAIRILASTSTLAMGINCPAKNVLIESRQWHYFRRYHGTDTRPLPRSLHENMAGRGGRYGYIGDFGRAILVTHSSFRKKVWMDQYIAGMIEPLEPALRMEEIEEILLNLVASGEAATSKELAGFLKSTYTAQRRWKEKADSLEPLIASAVEKCQNQGALQAVGENRVVATGLGQITVLKGIRLATAVEIRHWMKTTDPSRLTDLEILYALALTEDAKRIYIPLPYRERRSRNYPSLLRKEIAHQQEGGKEIFQPRSGAVRPSEAEEARAVKKALLLQEWITSRSTVEIEQLYDLHAGAIARIGEAFSRLAEAASALAREIGWTPETVRSLSELSERLLQGVTVQGLALSRIHISGLSRTAIARLVREGYDSPEALLSLPIEILEKYLPGRVAAALFLQLHADKAQKQGEDQNFYRQRDHAREPSQEYPSRSEASPVLSIDLDQQLITYKDIRVELSSYPFKLLAALARTPGRVVNKVALYDALYGSAEKEDEDDRPYERQLADHKRKILAQIRKAVGNQKKRVILSEEIENLIAVRRGVGYTLNLNQREVSIHKETALR</sequence>
<dbReference type="Pfam" id="PF00270">
    <property type="entry name" value="DEAD"/>
    <property type="match status" value="1"/>
</dbReference>
<evidence type="ECO:0000313" key="11">
    <source>
        <dbReference type="Proteomes" id="UP000534783"/>
    </source>
</evidence>
<dbReference type="PROSITE" id="PS51192">
    <property type="entry name" value="HELICASE_ATP_BIND_1"/>
    <property type="match status" value="1"/>
</dbReference>
<dbReference type="PANTHER" id="PTHR47961">
    <property type="entry name" value="DNA POLYMERASE THETA, PUTATIVE (AFU_ORTHOLOGUE AFUA_1G05260)-RELATED"/>
    <property type="match status" value="1"/>
</dbReference>
<dbReference type="PANTHER" id="PTHR47961:SF1">
    <property type="entry name" value="ATP-DEPENDENT HELICASE MJ1401-RELATED"/>
    <property type="match status" value="1"/>
</dbReference>
<keyword evidence="5 6" id="KW-0238">DNA-binding</keyword>
<dbReference type="GO" id="GO:0016787">
    <property type="term" value="F:hydrolase activity"/>
    <property type="evidence" value="ECO:0007669"/>
    <property type="project" value="UniProtKB-KW"/>
</dbReference>
<evidence type="ECO:0000259" key="8">
    <source>
        <dbReference type="PROSITE" id="PS51194"/>
    </source>
</evidence>
<dbReference type="InterPro" id="IPR014001">
    <property type="entry name" value="Helicase_ATP-bd"/>
</dbReference>